<feature type="non-terminal residue" evidence="1">
    <location>
        <position position="1"/>
    </location>
</feature>
<evidence type="ECO:0000313" key="1">
    <source>
        <dbReference type="EMBL" id="CAG8843676.1"/>
    </source>
</evidence>
<keyword evidence="2" id="KW-1185">Reference proteome</keyword>
<reference evidence="1" key="1">
    <citation type="submission" date="2021-06" db="EMBL/GenBank/DDBJ databases">
        <authorList>
            <person name="Kallberg Y."/>
            <person name="Tangrot J."/>
            <person name="Rosling A."/>
        </authorList>
    </citation>
    <scope>NUCLEOTIDE SEQUENCE</scope>
    <source>
        <strain evidence="1">MA461A</strain>
    </source>
</reference>
<name>A0ACA9SLZ3_9GLOM</name>
<sequence length="121" mass="13394">SYLTGNLQPSNTLSSEKTSSQGELDTQLESIEEKYIALSSQLPQKRQKLNFQNSSSKLSNDKTTSQNFVDVISQIQKETSSAKPSHIKSSLQIINNELEKLTSFIDDNDSTKPTHSDTSAL</sequence>
<proteinExistence type="predicted"/>
<accession>A0ACA9SLZ3</accession>
<evidence type="ECO:0000313" key="2">
    <source>
        <dbReference type="Proteomes" id="UP000789920"/>
    </source>
</evidence>
<dbReference type="Proteomes" id="UP000789920">
    <property type="component" value="Unassembled WGS sequence"/>
</dbReference>
<dbReference type="EMBL" id="CAJVQC010139363">
    <property type="protein sequence ID" value="CAG8843676.1"/>
    <property type="molecule type" value="Genomic_DNA"/>
</dbReference>
<organism evidence="1 2">
    <name type="scientific">Racocetra persica</name>
    <dbReference type="NCBI Taxonomy" id="160502"/>
    <lineage>
        <taxon>Eukaryota</taxon>
        <taxon>Fungi</taxon>
        <taxon>Fungi incertae sedis</taxon>
        <taxon>Mucoromycota</taxon>
        <taxon>Glomeromycotina</taxon>
        <taxon>Glomeromycetes</taxon>
        <taxon>Diversisporales</taxon>
        <taxon>Gigasporaceae</taxon>
        <taxon>Racocetra</taxon>
    </lineage>
</organism>
<protein>
    <submittedName>
        <fullName evidence="1">32596_t:CDS:1</fullName>
    </submittedName>
</protein>
<gene>
    <name evidence="1" type="ORF">RPERSI_LOCUS32874</name>
</gene>
<comment type="caution">
    <text evidence="1">The sequence shown here is derived from an EMBL/GenBank/DDBJ whole genome shotgun (WGS) entry which is preliminary data.</text>
</comment>